<evidence type="ECO:0000313" key="6">
    <source>
        <dbReference type="Proteomes" id="UP000242818"/>
    </source>
</evidence>
<name>A0A1C4EXM7_9BACT</name>
<keyword evidence="3" id="KW-0804">Transcription</keyword>
<dbReference type="PANTHER" id="PTHR43280">
    <property type="entry name" value="ARAC-FAMILY TRANSCRIPTIONAL REGULATOR"/>
    <property type="match status" value="1"/>
</dbReference>
<dbReference type="InterPro" id="IPR009057">
    <property type="entry name" value="Homeodomain-like_sf"/>
</dbReference>
<dbReference type="RefSeq" id="WP_089713413.1">
    <property type="nucleotide sequence ID" value="NZ_FMAR01000010.1"/>
</dbReference>
<dbReference type="SUPFAM" id="SSF46689">
    <property type="entry name" value="Homeodomain-like"/>
    <property type="match status" value="1"/>
</dbReference>
<keyword evidence="1" id="KW-0805">Transcription regulation</keyword>
<dbReference type="Proteomes" id="UP000242818">
    <property type="component" value="Unassembled WGS sequence"/>
</dbReference>
<dbReference type="Gene3D" id="1.10.10.60">
    <property type="entry name" value="Homeodomain-like"/>
    <property type="match status" value="1"/>
</dbReference>
<gene>
    <name evidence="5" type="ORF">GA0116948_11094</name>
</gene>
<sequence>MKQRQTQRIKTIQEFHKSRGLPNPEHPLVSIIDYSSINPHIDVAGVNWIFDFYMISVKRGIDGKIYYGQQEFDFDEGVMIFMEPNQVLRIQPDPQTTEQRSGWMLLIHPDFLWNTSLAKTIKGYDFFDYSVKEGLFLSEKEQKTLNNIIENIRQEYHTNIDKYSKQIIISQIESLLNYSERFYNRQFITREKSNHQILERLEKLLTEYFNNDDLISKGLPTVRLVAESLNISPQYLSGLLKVVTGQNTQQHIHEKLIEKAKEKLSTSDLSVSQIAYELGFEHSQSFSKLFKTKTNQSPLAFRQSFR</sequence>
<dbReference type="GO" id="GO:0043565">
    <property type="term" value="F:sequence-specific DNA binding"/>
    <property type="evidence" value="ECO:0007669"/>
    <property type="project" value="InterPro"/>
</dbReference>
<reference evidence="5 6" key="1">
    <citation type="submission" date="2016-08" db="EMBL/GenBank/DDBJ databases">
        <authorList>
            <person name="Seilhamer J.J."/>
        </authorList>
    </citation>
    <scope>NUCLEOTIDE SEQUENCE [LARGE SCALE GENOMIC DNA]</scope>
    <source>
        <strain evidence="5 6">A37T2</strain>
    </source>
</reference>
<dbReference type="Pfam" id="PF12833">
    <property type="entry name" value="HTH_18"/>
    <property type="match status" value="1"/>
</dbReference>
<evidence type="ECO:0000256" key="1">
    <source>
        <dbReference type="ARBA" id="ARBA00023015"/>
    </source>
</evidence>
<protein>
    <submittedName>
        <fullName evidence="5">AraC-type DNA-binding protein</fullName>
    </submittedName>
</protein>
<keyword evidence="2 5" id="KW-0238">DNA-binding</keyword>
<proteinExistence type="predicted"/>
<feature type="domain" description="HTH araC/xylS-type" evidence="4">
    <location>
        <begin position="199"/>
        <end position="304"/>
    </location>
</feature>
<evidence type="ECO:0000259" key="4">
    <source>
        <dbReference type="PROSITE" id="PS01124"/>
    </source>
</evidence>
<organism evidence="5 6">
    <name type="scientific">Chitinophaga costaii</name>
    <dbReference type="NCBI Taxonomy" id="1335309"/>
    <lineage>
        <taxon>Bacteria</taxon>
        <taxon>Pseudomonadati</taxon>
        <taxon>Bacteroidota</taxon>
        <taxon>Chitinophagia</taxon>
        <taxon>Chitinophagales</taxon>
        <taxon>Chitinophagaceae</taxon>
        <taxon>Chitinophaga</taxon>
    </lineage>
</organism>
<dbReference type="SMART" id="SM00342">
    <property type="entry name" value="HTH_ARAC"/>
    <property type="match status" value="1"/>
</dbReference>
<evidence type="ECO:0000256" key="2">
    <source>
        <dbReference type="ARBA" id="ARBA00023125"/>
    </source>
</evidence>
<dbReference type="GO" id="GO:0003700">
    <property type="term" value="F:DNA-binding transcription factor activity"/>
    <property type="evidence" value="ECO:0007669"/>
    <property type="project" value="InterPro"/>
</dbReference>
<keyword evidence="6" id="KW-1185">Reference proteome</keyword>
<dbReference type="PROSITE" id="PS01124">
    <property type="entry name" value="HTH_ARAC_FAMILY_2"/>
    <property type="match status" value="1"/>
</dbReference>
<dbReference type="PANTHER" id="PTHR43280:SF32">
    <property type="entry name" value="TRANSCRIPTIONAL REGULATORY PROTEIN"/>
    <property type="match status" value="1"/>
</dbReference>
<evidence type="ECO:0000256" key="3">
    <source>
        <dbReference type="ARBA" id="ARBA00023163"/>
    </source>
</evidence>
<dbReference type="OrthoDB" id="644686at2"/>
<accession>A0A1C4EXM7</accession>
<dbReference type="InterPro" id="IPR018060">
    <property type="entry name" value="HTH_AraC"/>
</dbReference>
<dbReference type="EMBL" id="FMAR01000010">
    <property type="protein sequence ID" value="SCC48314.1"/>
    <property type="molecule type" value="Genomic_DNA"/>
</dbReference>
<dbReference type="STRING" id="1335309.GA0116948_11094"/>
<evidence type="ECO:0000313" key="5">
    <source>
        <dbReference type="EMBL" id="SCC48314.1"/>
    </source>
</evidence>
<dbReference type="AlphaFoldDB" id="A0A1C4EXM7"/>